<dbReference type="PROSITE" id="PS52001">
    <property type="entry name" value="AD"/>
    <property type="match status" value="1"/>
</dbReference>
<dbReference type="Proteomes" id="UP001642464">
    <property type="component" value="Unassembled WGS sequence"/>
</dbReference>
<evidence type="ECO:0000259" key="1">
    <source>
        <dbReference type="PROSITE" id="PS52001"/>
    </source>
</evidence>
<gene>
    <name evidence="2" type="ORF">SCF082_LOCUS4886</name>
</gene>
<name>A0ABP0I5E0_9DINO</name>
<dbReference type="InterPro" id="IPR047574">
    <property type="entry name" value="AD"/>
</dbReference>
<organism evidence="2 3">
    <name type="scientific">Durusdinium trenchii</name>
    <dbReference type="NCBI Taxonomy" id="1381693"/>
    <lineage>
        <taxon>Eukaryota</taxon>
        <taxon>Sar</taxon>
        <taxon>Alveolata</taxon>
        <taxon>Dinophyceae</taxon>
        <taxon>Suessiales</taxon>
        <taxon>Symbiodiniaceae</taxon>
        <taxon>Durusdinium</taxon>
    </lineage>
</organism>
<proteinExistence type="predicted"/>
<dbReference type="InterPro" id="IPR019181">
    <property type="entry name" value="LSM12_ABD"/>
</dbReference>
<keyword evidence="3" id="KW-1185">Reference proteome</keyword>
<reference evidence="2 3" key="1">
    <citation type="submission" date="2024-02" db="EMBL/GenBank/DDBJ databases">
        <authorList>
            <person name="Chen Y."/>
            <person name="Shah S."/>
            <person name="Dougan E. K."/>
            <person name="Thang M."/>
            <person name="Chan C."/>
        </authorList>
    </citation>
    <scope>NUCLEOTIDE SEQUENCE [LARGE SCALE GENOMIC DNA]</scope>
</reference>
<dbReference type="SMART" id="SM00995">
    <property type="entry name" value="AD"/>
    <property type="match status" value="1"/>
</dbReference>
<dbReference type="InterPro" id="IPR039683">
    <property type="entry name" value="Lsm12-like"/>
</dbReference>
<dbReference type="EMBL" id="CAXAMM010002559">
    <property type="protein sequence ID" value="CAK8996648.1"/>
    <property type="molecule type" value="Genomic_DNA"/>
</dbReference>
<feature type="domain" description="AD" evidence="1">
    <location>
        <begin position="195"/>
        <end position="288"/>
    </location>
</feature>
<sequence length="293" mass="32363">MAPPRTGSEPHVPPWRRVAAVDGREAQIRVVTTFGEEIARGPQWGAGGAVLRTKVWEKTPVAGSWCGVHVVSEHRPFYQFSPAKSGGSLSVCRADSIKRGTSLATRPYLLLRCYPPTFLQLFITEEGELFCVDIGGSNSVVLCQRPWPSRRSPRVVTCGRRLENGHVNYKWTKTNIIREVVATGIPPTGVLEELPSVDLDELEAKALQLEEEASQNAARFGVGVTEQAQDCFDALSKTMQVEWEGEDIKCMGCKISKPYDPMKSISGPNPQTVDRVRKVLQSELGRMQKKSGK</sequence>
<accession>A0ABP0I5E0</accession>
<dbReference type="Pfam" id="PF09793">
    <property type="entry name" value="AD"/>
    <property type="match status" value="1"/>
</dbReference>
<evidence type="ECO:0000313" key="2">
    <source>
        <dbReference type="EMBL" id="CAK8996648.1"/>
    </source>
</evidence>
<evidence type="ECO:0000313" key="3">
    <source>
        <dbReference type="Proteomes" id="UP001642464"/>
    </source>
</evidence>
<dbReference type="PANTHER" id="PTHR13542">
    <property type="entry name" value="LSM12 HOMOLOG"/>
    <property type="match status" value="1"/>
</dbReference>
<comment type="caution">
    <text evidence="2">The sequence shown here is derived from an EMBL/GenBank/DDBJ whole genome shotgun (WGS) entry which is preliminary data.</text>
</comment>
<protein>
    <recommendedName>
        <fullName evidence="1">AD domain-containing protein</fullName>
    </recommendedName>
</protein>